<feature type="domain" description="HTH asnC-type" evidence="4">
    <location>
        <begin position="52"/>
        <end position="112"/>
    </location>
</feature>
<keyword evidence="1" id="KW-0805">Transcription regulation</keyword>
<name>A0A2W5R235_ANCNO</name>
<dbReference type="GO" id="GO:0043200">
    <property type="term" value="P:response to amino acid"/>
    <property type="evidence" value="ECO:0007669"/>
    <property type="project" value="TreeGrafter"/>
</dbReference>
<dbReference type="PANTHER" id="PTHR30154:SF34">
    <property type="entry name" value="TRANSCRIPTIONAL REGULATOR AZLB"/>
    <property type="match status" value="1"/>
</dbReference>
<gene>
    <name evidence="5" type="ORF">DI549_09430</name>
</gene>
<dbReference type="InterPro" id="IPR036390">
    <property type="entry name" value="WH_DNA-bd_sf"/>
</dbReference>
<accession>A0A2W5R235</accession>
<dbReference type="InterPro" id="IPR019888">
    <property type="entry name" value="Tscrpt_reg_AsnC-like"/>
</dbReference>
<reference evidence="5 6" key="1">
    <citation type="submission" date="2017-08" db="EMBL/GenBank/DDBJ databases">
        <title>Infants hospitalized years apart are colonized by the same room-sourced microbial strains.</title>
        <authorList>
            <person name="Brooks B."/>
            <person name="Olm M.R."/>
            <person name="Firek B.A."/>
            <person name="Baker R."/>
            <person name="Thomas B.C."/>
            <person name="Morowitz M.J."/>
            <person name="Banfield J.F."/>
        </authorList>
    </citation>
    <scope>NUCLEOTIDE SEQUENCE [LARGE SCALE GENOMIC DNA]</scope>
    <source>
        <strain evidence="5">S2_005_001_R2_27</strain>
    </source>
</reference>
<dbReference type="Gene3D" id="3.30.70.920">
    <property type="match status" value="2"/>
</dbReference>
<keyword evidence="2" id="KW-0238">DNA-binding</keyword>
<dbReference type="Gene3D" id="1.10.10.10">
    <property type="entry name" value="Winged helix-like DNA-binding domain superfamily/Winged helix DNA-binding domain"/>
    <property type="match status" value="2"/>
</dbReference>
<keyword evidence="3" id="KW-0804">Transcription</keyword>
<dbReference type="SMART" id="SM00344">
    <property type="entry name" value="HTH_ASNC"/>
    <property type="match status" value="2"/>
</dbReference>
<dbReference type="PANTHER" id="PTHR30154">
    <property type="entry name" value="LEUCINE-RESPONSIVE REGULATORY PROTEIN"/>
    <property type="match status" value="1"/>
</dbReference>
<dbReference type="Pfam" id="PF13404">
    <property type="entry name" value="HTH_AsnC-type"/>
    <property type="match status" value="2"/>
</dbReference>
<evidence type="ECO:0000256" key="3">
    <source>
        <dbReference type="ARBA" id="ARBA00023163"/>
    </source>
</evidence>
<dbReference type="GO" id="GO:0005829">
    <property type="term" value="C:cytosol"/>
    <property type="evidence" value="ECO:0007669"/>
    <property type="project" value="TreeGrafter"/>
</dbReference>
<comment type="caution">
    <text evidence="5">The sequence shown here is derived from an EMBL/GenBank/DDBJ whole genome shotgun (WGS) entry which is preliminary data.</text>
</comment>
<evidence type="ECO:0000256" key="1">
    <source>
        <dbReference type="ARBA" id="ARBA00023015"/>
    </source>
</evidence>
<dbReference type="SUPFAM" id="SSF54909">
    <property type="entry name" value="Dimeric alpha+beta barrel"/>
    <property type="match status" value="2"/>
</dbReference>
<dbReference type="EMBL" id="QFQD01000024">
    <property type="protein sequence ID" value="PZQ83092.1"/>
    <property type="molecule type" value="Genomic_DNA"/>
</dbReference>
<dbReference type="Proteomes" id="UP000248887">
    <property type="component" value="Unassembled WGS sequence"/>
</dbReference>
<evidence type="ECO:0000313" key="6">
    <source>
        <dbReference type="Proteomes" id="UP000248887"/>
    </source>
</evidence>
<dbReference type="Pfam" id="PF01037">
    <property type="entry name" value="AsnC_trans_reg"/>
    <property type="match status" value="2"/>
</dbReference>
<protein>
    <recommendedName>
        <fullName evidence="4">HTH asnC-type domain-containing protein</fullName>
    </recommendedName>
</protein>
<sequence>MPCVARDWTVFLLHGSFCTACSLELHAGCSNPAERSTMLYILPLDAQGMDGVDEMDLELIRLLQINGRSPFAQLAQQTGMPERQVARRVTYLLQHRIIQIAPVCNPSVLGLRSGAMVAIRLNGRTRAEDFIVEILAQDCIDYVAVTLGDYDLLVEVLTGDDITLRRLVQEYIRSRPEVQAVEVHPYIGLSYQQPAWVETQDKIGASIGVYRIEDKELDPIDRRLVALLGRDGRASFQEIAVELGVSESYARKRFAALSSRQDFGVHALTNPQSLGFHTTCWAFLKIVQGQSVDTLIRALAQLERVAYIAFCTGTADLLVEVVCRNKDELREWFSERLAKVEGVHQMRSLLCTDIYYRGVNYGPLN</sequence>
<dbReference type="InterPro" id="IPR011008">
    <property type="entry name" value="Dimeric_a/b-barrel"/>
</dbReference>
<dbReference type="InterPro" id="IPR000485">
    <property type="entry name" value="AsnC-type_HTH_dom"/>
</dbReference>
<evidence type="ECO:0000256" key="2">
    <source>
        <dbReference type="ARBA" id="ARBA00023125"/>
    </source>
</evidence>
<dbReference type="AlphaFoldDB" id="A0A2W5R235"/>
<dbReference type="PRINTS" id="PR00033">
    <property type="entry name" value="HTHASNC"/>
</dbReference>
<dbReference type="SUPFAM" id="SSF46785">
    <property type="entry name" value="Winged helix' DNA-binding domain"/>
    <property type="match status" value="2"/>
</dbReference>
<organism evidence="5 6">
    <name type="scientific">Ancylobacter novellus</name>
    <name type="common">Thiobacillus novellus</name>
    <dbReference type="NCBI Taxonomy" id="921"/>
    <lineage>
        <taxon>Bacteria</taxon>
        <taxon>Pseudomonadati</taxon>
        <taxon>Pseudomonadota</taxon>
        <taxon>Alphaproteobacteria</taxon>
        <taxon>Hyphomicrobiales</taxon>
        <taxon>Xanthobacteraceae</taxon>
        <taxon>Ancylobacter</taxon>
    </lineage>
</organism>
<dbReference type="InterPro" id="IPR036388">
    <property type="entry name" value="WH-like_DNA-bd_sf"/>
</dbReference>
<proteinExistence type="predicted"/>
<evidence type="ECO:0000259" key="4">
    <source>
        <dbReference type="PROSITE" id="PS50956"/>
    </source>
</evidence>
<dbReference type="InterPro" id="IPR019887">
    <property type="entry name" value="Tscrpt_reg_AsnC/Lrp_C"/>
</dbReference>
<dbReference type="PROSITE" id="PS50956">
    <property type="entry name" value="HTH_ASNC_2"/>
    <property type="match status" value="1"/>
</dbReference>
<evidence type="ECO:0000313" key="5">
    <source>
        <dbReference type="EMBL" id="PZQ83092.1"/>
    </source>
</evidence>
<dbReference type="GO" id="GO:0043565">
    <property type="term" value="F:sequence-specific DNA binding"/>
    <property type="evidence" value="ECO:0007669"/>
    <property type="project" value="InterPro"/>
</dbReference>